<dbReference type="Proteomes" id="UP000254326">
    <property type="component" value="Unassembled WGS sequence"/>
</dbReference>
<dbReference type="InterPro" id="IPR036388">
    <property type="entry name" value="WH-like_DNA-bd_sf"/>
</dbReference>
<dbReference type="SMART" id="SM00344">
    <property type="entry name" value="HTH_ASNC"/>
    <property type="match status" value="1"/>
</dbReference>
<dbReference type="GO" id="GO:0043565">
    <property type="term" value="F:sequence-specific DNA binding"/>
    <property type="evidence" value="ECO:0007669"/>
    <property type="project" value="InterPro"/>
</dbReference>
<dbReference type="Pfam" id="PF13404">
    <property type="entry name" value="HTH_AsnC-type"/>
    <property type="match status" value="1"/>
</dbReference>
<sequence length="142" mass="16271">MAIDRVDEKILALLVEDARQSVSDISRKVNLSRSAVTDRIKRLEERKVIEGYHARLGVDASEVVSAYFSLTFRPISRELIEPLINKIPEIRFAHYISGDVDVIMYVEAKTMSRLTSLRVEIDRWPNIDKVVTHMCLADANTR</sequence>
<dbReference type="PRINTS" id="PR00033">
    <property type="entry name" value="HTHASNC"/>
</dbReference>
<keyword evidence="1" id="KW-0805">Transcription regulation</keyword>
<dbReference type="SUPFAM" id="SSF54909">
    <property type="entry name" value="Dimeric alpha+beta barrel"/>
    <property type="match status" value="1"/>
</dbReference>
<evidence type="ECO:0000313" key="6">
    <source>
        <dbReference type="Proteomes" id="UP000254326"/>
    </source>
</evidence>
<dbReference type="AlphaFoldDB" id="A0A370U4I2"/>
<keyword evidence="6" id="KW-1185">Reference proteome</keyword>
<dbReference type="RefSeq" id="WP_115469566.1">
    <property type="nucleotide sequence ID" value="NZ_QKRA01000016.1"/>
</dbReference>
<evidence type="ECO:0000256" key="3">
    <source>
        <dbReference type="ARBA" id="ARBA00023163"/>
    </source>
</evidence>
<name>A0A370U4I2_9GAMM</name>
<evidence type="ECO:0000256" key="2">
    <source>
        <dbReference type="ARBA" id="ARBA00023125"/>
    </source>
</evidence>
<dbReference type="EMBL" id="QKRA01000016">
    <property type="protein sequence ID" value="RDL42653.1"/>
    <property type="molecule type" value="Genomic_DNA"/>
</dbReference>
<dbReference type="PROSITE" id="PS50956">
    <property type="entry name" value="HTH_ASNC_2"/>
    <property type="match status" value="1"/>
</dbReference>
<dbReference type="GO" id="GO:0043200">
    <property type="term" value="P:response to amino acid"/>
    <property type="evidence" value="ECO:0007669"/>
    <property type="project" value="TreeGrafter"/>
</dbReference>
<reference evidence="5 6" key="1">
    <citation type="submission" date="2018-06" db="EMBL/GenBank/DDBJ databases">
        <title>Marinomonas sp. YLB-05 draft genome sequence.</title>
        <authorList>
            <person name="Yu L."/>
            <person name="Tang X."/>
        </authorList>
    </citation>
    <scope>NUCLEOTIDE SEQUENCE [LARGE SCALE GENOMIC DNA]</scope>
    <source>
        <strain evidence="5 6">YLB-05</strain>
    </source>
</reference>
<dbReference type="PANTHER" id="PTHR30154:SF34">
    <property type="entry name" value="TRANSCRIPTIONAL REGULATOR AZLB"/>
    <property type="match status" value="1"/>
</dbReference>
<dbReference type="GO" id="GO:0005829">
    <property type="term" value="C:cytosol"/>
    <property type="evidence" value="ECO:0007669"/>
    <property type="project" value="TreeGrafter"/>
</dbReference>
<keyword evidence="3" id="KW-0804">Transcription</keyword>
<dbReference type="InterPro" id="IPR036390">
    <property type="entry name" value="WH_DNA-bd_sf"/>
</dbReference>
<evidence type="ECO:0000259" key="4">
    <source>
        <dbReference type="PROSITE" id="PS50956"/>
    </source>
</evidence>
<comment type="caution">
    <text evidence="5">The sequence shown here is derived from an EMBL/GenBank/DDBJ whole genome shotgun (WGS) entry which is preliminary data.</text>
</comment>
<dbReference type="OrthoDB" id="5476at2"/>
<dbReference type="SUPFAM" id="SSF46785">
    <property type="entry name" value="Winged helix' DNA-binding domain"/>
    <property type="match status" value="1"/>
</dbReference>
<dbReference type="InterPro" id="IPR000485">
    <property type="entry name" value="AsnC-type_HTH_dom"/>
</dbReference>
<dbReference type="Gene3D" id="3.30.70.920">
    <property type="match status" value="1"/>
</dbReference>
<gene>
    <name evidence="5" type="ORF">DN730_18265</name>
</gene>
<dbReference type="CDD" id="cd00090">
    <property type="entry name" value="HTH_ARSR"/>
    <property type="match status" value="1"/>
</dbReference>
<organism evidence="5 6">
    <name type="scientific">Marinomonas piezotolerans</name>
    <dbReference type="NCBI Taxonomy" id="2213058"/>
    <lineage>
        <taxon>Bacteria</taxon>
        <taxon>Pseudomonadati</taxon>
        <taxon>Pseudomonadota</taxon>
        <taxon>Gammaproteobacteria</taxon>
        <taxon>Oceanospirillales</taxon>
        <taxon>Oceanospirillaceae</taxon>
        <taxon>Marinomonas</taxon>
    </lineage>
</organism>
<accession>A0A370U4I2</accession>
<dbReference type="Pfam" id="PF01037">
    <property type="entry name" value="AsnC_trans_reg"/>
    <property type="match status" value="1"/>
</dbReference>
<evidence type="ECO:0000256" key="1">
    <source>
        <dbReference type="ARBA" id="ARBA00023015"/>
    </source>
</evidence>
<proteinExistence type="predicted"/>
<keyword evidence="2" id="KW-0238">DNA-binding</keyword>
<protein>
    <submittedName>
        <fullName evidence="5">Lrp/AsnC family transcriptional regulator</fullName>
    </submittedName>
</protein>
<dbReference type="InterPro" id="IPR019888">
    <property type="entry name" value="Tscrpt_reg_AsnC-like"/>
</dbReference>
<dbReference type="Gene3D" id="1.10.10.10">
    <property type="entry name" value="Winged helix-like DNA-binding domain superfamily/Winged helix DNA-binding domain"/>
    <property type="match status" value="1"/>
</dbReference>
<dbReference type="InterPro" id="IPR019887">
    <property type="entry name" value="Tscrpt_reg_AsnC/Lrp_C"/>
</dbReference>
<dbReference type="InterPro" id="IPR011991">
    <property type="entry name" value="ArsR-like_HTH"/>
</dbReference>
<evidence type="ECO:0000313" key="5">
    <source>
        <dbReference type="EMBL" id="RDL42653.1"/>
    </source>
</evidence>
<dbReference type="PANTHER" id="PTHR30154">
    <property type="entry name" value="LEUCINE-RESPONSIVE REGULATORY PROTEIN"/>
    <property type="match status" value="1"/>
</dbReference>
<feature type="domain" description="HTH asnC-type" evidence="4">
    <location>
        <begin position="3"/>
        <end position="68"/>
    </location>
</feature>
<dbReference type="InterPro" id="IPR011008">
    <property type="entry name" value="Dimeric_a/b-barrel"/>
</dbReference>
<dbReference type="GO" id="GO:0006355">
    <property type="term" value="P:regulation of DNA-templated transcription"/>
    <property type="evidence" value="ECO:0007669"/>
    <property type="project" value="UniProtKB-ARBA"/>
</dbReference>